<comment type="caution">
    <text evidence="2">The sequence shown here is derived from an EMBL/GenBank/DDBJ whole genome shotgun (WGS) entry which is preliminary data.</text>
</comment>
<dbReference type="Proteomes" id="UP000029452">
    <property type="component" value="Unassembled WGS sequence"/>
</dbReference>
<proteinExistence type="predicted"/>
<evidence type="ECO:0000256" key="1">
    <source>
        <dbReference type="SAM" id="MobiDB-lite"/>
    </source>
</evidence>
<gene>
    <name evidence="2" type="ORF">LptCag_0261</name>
</gene>
<dbReference type="PATRIC" id="fig|178606.4.peg.1855"/>
<feature type="compositionally biased region" description="Polar residues" evidence="1">
    <location>
        <begin position="1"/>
        <end position="10"/>
    </location>
</feature>
<dbReference type="AlphaFoldDB" id="A0A094W9N6"/>
<protein>
    <submittedName>
        <fullName evidence="2">Uncharacterized protein</fullName>
    </submittedName>
</protein>
<name>A0A094W9N6_9BACT</name>
<dbReference type="EMBL" id="JPGK01000007">
    <property type="protein sequence ID" value="KGA93225.1"/>
    <property type="molecule type" value="Genomic_DNA"/>
</dbReference>
<evidence type="ECO:0000313" key="3">
    <source>
        <dbReference type="Proteomes" id="UP000029452"/>
    </source>
</evidence>
<reference evidence="2 3" key="1">
    <citation type="submission" date="2014-06" db="EMBL/GenBank/DDBJ databases">
        <title>Draft genome sequence of iron oxidizing acidophile Leptospirillum ferriphilum DSM14647.</title>
        <authorList>
            <person name="Cardenas J.P."/>
            <person name="Lazcano M."/>
            <person name="Ossandon F.J."/>
            <person name="Corbett M."/>
            <person name="Holmes D.S."/>
            <person name="Watkin E."/>
        </authorList>
    </citation>
    <scope>NUCLEOTIDE SEQUENCE [LARGE SCALE GENOMIC DNA]</scope>
    <source>
        <strain evidence="2 3">DSM 14647</strain>
    </source>
</reference>
<sequence>MSGEANSSLSALPIEDSPSGGSYGTEMLLEKKGDFLYRNLRKRDYPSRKTNFRESGAL</sequence>
<feature type="region of interest" description="Disordered" evidence="1">
    <location>
        <begin position="1"/>
        <end position="25"/>
    </location>
</feature>
<accession>A0A094W9N6</accession>
<evidence type="ECO:0000313" key="2">
    <source>
        <dbReference type="EMBL" id="KGA93225.1"/>
    </source>
</evidence>
<organism evidence="2 3">
    <name type="scientific">Leptospirillum ferriphilum</name>
    <dbReference type="NCBI Taxonomy" id="178606"/>
    <lineage>
        <taxon>Bacteria</taxon>
        <taxon>Pseudomonadati</taxon>
        <taxon>Nitrospirota</taxon>
        <taxon>Nitrospiria</taxon>
        <taxon>Nitrospirales</taxon>
        <taxon>Nitrospiraceae</taxon>
        <taxon>Leptospirillum</taxon>
    </lineage>
</organism>